<sequence>MLRSCPSPPFSIVPTRSLTIVIICCSFTLVAKGPSLFYIINDLSIKTYDFTARL</sequence>
<proteinExistence type="predicted"/>
<gene>
    <name evidence="1" type="ORF">SMTD_LOCUS14940</name>
</gene>
<evidence type="ECO:0000313" key="1">
    <source>
        <dbReference type="EMBL" id="VDP67259.1"/>
    </source>
</evidence>
<dbReference type="AlphaFoldDB" id="A0A183PKQ4"/>
<evidence type="ECO:0000313" key="2">
    <source>
        <dbReference type="Proteomes" id="UP000269396"/>
    </source>
</evidence>
<organism evidence="1 2">
    <name type="scientific">Schistosoma mattheei</name>
    <dbReference type="NCBI Taxonomy" id="31246"/>
    <lineage>
        <taxon>Eukaryota</taxon>
        <taxon>Metazoa</taxon>
        <taxon>Spiralia</taxon>
        <taxon>Lophotrochozoa</taxon>
        <taxon>Platyhelminthes</taxon>
        <taxon>Trematoda</taxon>
        <taxon>Digenea</taxon>
        <taxon>Strigeidida</taxon>
        <taxon>Schistosomatoidea</taxon>
        <taxon>Schistosomatidae</taxon>
        <taxon>Schistosoma</taxon>
    </lineage>
</organism>
<name>A0A183PKQ4_9TREM</name>
<accession>A0A183PKQ4</accession>
<protein>
    <submittedName>
        <fullName evidence="1">Uncharacterized protein</fullName>
    </submittedName>
</protein>
<keyword evidence="2" id="KW-1185">Reference proteome</keyword>
<reference evidence="1 2" key="1">
    <citation type="submission" date="2018-11" db="EMBL/GenBank/DDBJ databases">
        <authorList>
            <consortium name="Pathogen Informatics"/>
        </authorList>
    </citation>
    <scope>NUCLEOTIDE SEQUENCE [LARGE SCALE GENOMIC DNA]</scope>
    <source>
        <strain>Denwood</strain>
        <strain evidence="2">Zambia</strain>
    </source>
</reference>
<dbReference type="Proteomes" id="UP000269396">
    <property type="component" value="Unassembled WGS sequence"/>
</dbReference>
<dbReference type="EMBL" id="UZAL01035247">
    <property type="protein sequence ID" value="VDP67259.1"/>
    <property type="molecule type" value="Genomic_DNA"/>
</dbReference>